<reference evidence="10" key="2">
    <citation type="submission" date="2023-07" db="EMBL/GenBank/DDBJ databases">
        <title>Zobellia barbeyronii sp. nov., a new marine flavobacterium, isolated from green and red algae.</title>
        <authorList>
            <person name="Nedashkovskaya O.I."/>
            <person name="Otstavnykh N."/>
            <person name="Zhukova N."/>
            <person name="Guzev K."/>
            <person name="Chausova V."/>
            <person name="Tekutyeva L."/>
            <person name="Mikhailov V."/>
            <person name="Isaeva M."/>
        </authorList>
    </citation>
    <scope>NUCLEOTIDE SEQUENCE [LARGE SCALE GENOMIC DNA]</scope>
    <source>
        <strain evidence="10">KMM 6746</strain>
    </source>
</reference>
<gene>
    <name evidence="9" type="ORF">HW347_00485</name>
</gene>
<dbReference type="InterPro" id="IPR004680">
    <property type="entry name" value="Cit_transptr-like_dom"/>
</dbReference>
<dbReference type="Gene3D" id="3.30.70.1450">
    <property type="entry name" value="Regulator of K+ conductance, C-terminal domain"/>
    <property type="match status" value="1"/>
</dbReference>
<feature type="transmembrane region" description="Helical" evidence="7">
    <location>
        <begin position="503"/>
        <end position="523"/>
    </location>
</feature>
<feature type="transmembrane region" description="Helical" evidence="7">
    <location>
        <begin position="464"/>
        <end position="483"/>
    </location>
</feature>
<dbReference type="InterPro" id="IPR051679">
    <property type="entry name" value="DASS-Related_Transporters"/>
</dbReference>
<feature type="transmembrane region" description="Helical" evidence="7">
    <location>
        <begin position="173"/>
        <end position="200"/>
    </location>
</feature>
<keyword evidence="6 7" id="KW-0472">Membrane</keyword>
<evidence type="ECO:0000256" key="2">
    <source>
        <dbReference type="ARBA" id="ARBA00022448"/>
    </source>
</evidence>
<sequence>MTWEITLMFCVLLVTVLLFVFEVFPVDKIAFLIIVSLTLLGLVEPEEAISGFSNSATIAVLALMILAIALEENGVINWLASGMGRVKGLPLYVMAPIFMFVTAGISAFISTTAVVIVFIKIVNQLSEKYNVSQSKLLLPISFAGILGGSCTLMGTSTNLIVNSVATDLGAEKLGFFEFSMLGLIFLGISIVYLTLTLHWLPWGKGKNLDEDYNLNSYVTHVHINADSQLVGKTIKESFLFENPDVSLLKLTRNNRVHNSPGKYITFKANDELLLMCDLENLTRINESENLSLNEEQYFAPLELNSSKEKDKKENELDARIFIELLMLPGAQFLGKTLGNLRSSMMQDIVPVAIKKRKTLTNLKERLVRSSMNKLVLKVGDRLLLETSKEKLETINNMENVILLQEFDKVSSNSKYKLYFSLGVLLLVIGLAATGTLSIMVSALTGVCILLLTNNLDLTTVYKKVNWQIFFLLAGMIPLGVAMHNTGADAFISEKLLGFLFDQPGYVVIGTLFFSTMILSAVISNNATAIIMTPISIAVAQGMQLDFKPFILAVMFAANFSFFTPVGYQTNTLIYSLGNYRFSHFLGIGGLLSLILAVVATFLLTNML</sequence>
<feature type="transmembrane region" description="Helical" evidence="7">
    <location>
        <begin position="139"/>
        <end position="161"/>
    </location>
</feature>
<evidence type="ECO:0000256" key="4">
    <source>
        <dbReference type="ARBA" id="ARBA00022737"/>
    </source>
</evidence>
<evidence type="ECO:0000256" key="5">
    <source>
        <dbReference type="ARBA" id="ARBA00022989"/>
    </source>
</evidence>
<evidence type="ECO:0000313" key="10">
    <source>
        <dbReference type="Proteomes" id="UP000740413"/>
    </source>
</evidence>
<evidence type="ECO:0000256" key="7">
    <source>
        <dbReference type="SAM" id="Phobius"/>
    </source>
</evidence>
<organism evidence="9 10">
    <name type="scientific">Zobellia barbeyronii</name>
    <dbReference type="NCBI Taxonomy" id="2748009"/>
    <lineage>
        <taxon>Bacteria</taxon>
        <taxon>Pseudomonadati</taxon>
        <taxon>Bacteroidota</taxon>
        <taxon>Flavobacteriia</taxon>
        <taxon>Flavobacteriales</taxon>
        <taxon>Flavobacteriaceae</taxon>
        <taxon>Zobellia</taxon>
    </lineage>
</organism>
<accession>A0ABS5W9P8</accession>
<dbReference type="InterPro" id="IPR036721">
    <property type="entry name" value="RCK_C_sf"/>
</dbReference>
<dbReference type="Proteomes" id="UP000740413">
    <property type="component" value="Unassembled WGS sequence"/>
</dbReference>
<dbReference type="SUPFAM" id="SSF116726">
    <property type="entry name" value="TrkA C-terminal domain-like"/>
    <property type="match status" value="2"/>
</dbReference>
<feature type="transmembrane region" description="Helical" evidence="7">
    <location>
        <begin position="91"/>
        <end position="119"/>
    </location>
</feature>
<comment type="subcellular location">
    <subcellularLocation>
        <location evidence="1">Membrane</location>
        <topology evidence="1">Multi-pass membrane protein</topology>
    </subcellularLocation>
</comment>
<evidence type="ECO:0000256" key="3">
    <source>
        <dbReference type="ARBA" id="ARBA00022692"/>
    </source>
</evidence>
<comment type="caution">
    <text evidence="9">The sequence shown here is derived from an EMBL/GenBank/DDBJ whole genome shotgun (WGS) entry which is preliminary data.</text>
</comment>
<dbReference type="Pfam" id="PF03600">
    <property type="entry name" value="CitMHS"/>
    <property type="match status" value="1"/>
</dbReference>
<dbReference type="RefSeq" id="WP_214610010.1">
    <property type="nucleotide sequence ID" value="NZ_JACATN010000001.1"/>
</dbReference>
<keyword evidence="10" id="KW-1185">Reference proteome</keyword>
<evidence type="ECO:0000313" key="9">
    <source>
        <dbReference type="EMBL" id="MBT2159716.1"/>
    </source>
</evidence>
<feature type="transmembrane region" description="Helical" evidence="7">
    <location>
        <begin position="544"/>
        <end position="563"/>
    </location>
</feature>
<dbReference type="EMBL" id="JACATN010000001">
    <property type="protein sequence ID" value="MBT2159716.1"/>
    <property type="molecule type" value="Genomic_DNA"/>
</dbReference>
<evidence type="ECO:0000256" key="6">
    <source>
        <dbReference type="ARBA" id="ARBA00023136"/>
    </source>
</evidence>
<dbReference type="PANTHER" id="PTHR43652">
    <property type="entry name" value="BASIC AMINO ACID ANTIPORTER YFCC-RELATED"/>
    <property type="match status" value="1"/>
</dbReference>
<evidence type="ECO:0000256" key="1">
    <source>
        <dbReference type="ARBA" id="ARBA00004141"/>
    </source>
</evidence>
<keyword evidence="3 7" id="KW-0812">Transmembrane</keyword>
<keyword evidence="4" id="KW-0677">Repeat</keyword>
<feature type="transmembrane region" description="Helical" evidence="7">
    <location>
        <begin position="49"/>
        <end position="70"/>
    </location>
</feature>
<feature type="transmembrane region" description="Helical" evidence="7">
    <location>
        <begin position="583"/>
        <end position="603"/>
    </location>
</feature>
<proteinExistence type="predicted"/>
<feature type="domain" description="RCK C-terminal" evidence="8">
    <location>
        <begin position="206"/>
        <end position="290"/>
    </location>
</feature>
<dbReference type="PANTHER" id="PTHR43652:SF2">
    <property type="entry name" value="BASIC AMINO ACID ANTIPORTER YFCC-RELATED"/>
    <property type="match status" value="1"/>
</dbReference>
<keyword evidence="5 7" id="KW-1133">Transmembrane helix</keyword>
<dbReference type="InterPro" id="IPR006037">
    <property type="entry name" value="RCK_C"/>
</dbReference>
<name>A0ABS5W9P8_9FLAO</name>
<reference evidence="9 10" key="1">
    <citation type="submission" date="2020-06" db="EMBL/GenBank/DDBJ databases">
        <authorList>
            <person name="Isaeva M.P."/>
            <person name="Chernysheva N.Y."/>
        </authorList>
    </citation>
    <scope>NUCLEOTIDE SEQUENCE [LARGE SCALE GENOMIC DNA]</scope>
    <source>
        <strain evidence="9 10">KMM 6746</strain>
    </source>
</reference>
<feature type="transmembrane region" description="Helical" evidence="7">
    <location>
        <begin position="419"/>
        <end position="452"/>
    </location>
</feature>
<dbReference type="Pfam" id="PF02080">
    <property type="entry name" value="TrkA_C"/>
    <property type="match status" value="1"/>
</dbReference>
<protein>
    <submittedName>
        <fullName evidence="9">SLC13 family permease</fullName>
    </submittedName>
</protein>
<evidence type="ECO:0000259" key="8">
    <source>
        <dbReference type="PROSITE" id="PS51202"/>
    </source>
</evidence>
<keyword evidence="2" id="KW-0813">Transport</keyword>
<dbReference type="PROSITE" id="PS51202">
    <property type="entry name" value="RCK_C"/>
    <property type="match status" value="1"/>
</dbReference>